<evidence type="ECO:0000313" key="2">
    <source>
        <dbReference type="EMBL" id="ETR70683.1"/>
    </source>
</evidence>
<dbReference type="Gene3D" id="3.40.50.11590">
    <property type="match status" value="1"/>
</dbReference>
<gene>
    <name evidence="2" type="ORF">OMM_03061</name>
</gene>
<feature type="domain" description="Putative heavy-metal chelation" evidence="1">
    <location>
        <begin position="132"/>
        <end position="221"/>
    </location>
</feature>
<dbReference type="AlphaFoldDB" id="A0A1V1P7C2"/>
<comment type="caution">
    <text evidence="2">The sequence shown here is derived from an EMBL/GenBank/DDBJ whole genome shotgun (WGS) entry which is preliminary data.</text>
</comment>
<evidence type="ECO:0000313" key="3">
    <source>
        <dbReference type="Proteomes" id="UP000189670"/>
    </source>
</evidence>
<dbReference type="SUPFAM" id="SSF159713">
    <property type="entry name" value="Dhaf3308-like"/>
    <property type="match status" value="1"/>
</dbReference>
<dbReference type="Proteomes" id="UP000189670">
    <property type="component" value="Unassembled WGS sequence"/>
</dbReference>
<proteinExistence type="predicted"/>
<dbReference type="InterPro" id="IPR007161">
    <property type="entry name" value="DUF364"/>
</dbReference>
<dbReference type="Pfam" id="PF04016">
    <property type="entry name" value="DUF364"/>
    <property type="match status" value="1"/>
</dbReference>
<accession>A0A1V1P7C2</accession>
<evidence type="ECO:0000259" key="1">
    <source>
        <dbReference type="Pfam" id="PF04016"/>
    </source>
</evidence>
<protein>
    <submittedName>
        <fullName evidence="2">Membrane protein</fullName>
    </submittedName>
</protein>
<name>A0A1V1P7C2_9BACT</name>
<dbReference type="EMBL" id="ATBP01000386">
    <property type="protein sequence ID" value="ETR70683.1"/>
    <property type="molecule type" value="Genomic_DNA"/>
</dbReference>
<sequence>MNLYEKLKDALSREIKKHNLSGQNISVRCKALSAREAIGKPEHNDYPIIKGREVMVEAVFEGAKGQAFSDEFENADYLVDDLLTIKLDSNKKRASFISGLNAVFRYLNLCDKTIHCKDAEPKLCANSLLNVIGTRNNVFLVGYQPRFFEILSSQYNVRVADMDQDNIGMKIASVTIEPPDTTPDIIEWSDLIFATGSTIVNGTITNFLNKNKPVLFYGVTISATAVILNLKKYCHCGH</sequence>
<organism evidence="2 3">
    <name type="scientific">Candidatus Magnetoglobus multicellularis str. Araruama</name>
    <dbReference type="NCBI Taxonomy" id="890399"/>
    <lineage>
        <taxon>Bacteria</taxon>
        <taxon>Pseudomonadati</taxon>
        <taxon>Thermodesulfobacteriota</taxon>
        <taxon>Desulfobacteria</taxon>
        <taxon>Desulfobacterales</taxon>
        <taxon>Desulfobacteraceae</taxon>
        <taxon>Candidatus Magnetoglobus</taxon>
    </lineage>
</organism>
<reference evidence="3" key="1">
    <citation type="submission" date="2012-11" db="EMBL/GenBank/DDBJ databases">
        <authorList>
            <person name="Lucero-Rivera Y.E."/>
            <person name="Tovar-Ramirez D."/>
        </authorList>
    </citation>
    <scope>NUCLEOTIDE SEQUENCE [LARGE SCALE GENOMIC DNA]</scope>
    <source>
        <strain evidence="3">Araruama</strain>
    </source>
</reference>